<dbReference type="PROSITE" id="PS50082">
    <property type="entry name" value="WD_REPEATS_2"/>
    <property type="match status" value="1"/>
</dbReference>
<dbReference type="AlphaFoldDB" id="K0R9A7"/>
<dbReference type="eggNOG" id="ENOG502S80F">
    <property type="taxonomic scope" value="Eukaryota"/>
</dbReference>
<evidence type="ECO:0000256" key="2">
    <source>
        <dbReference type="ARBA" id="ARBA00022737"/>
    </source>
</evidence>
<keyword evidence="1 3" id="KW-0853">WD repeat</keyword>
<feature type="non-terminal residue" evidence="6">
    <location>
        <position position="1"/>
    </location>
</feature>
<proteinExistence type="predicted"/>
<evidence type="ECO:0000313" key="6">
    <source>
        <dbReference type="EMBL" id="EJK45501.1"/>
    </source>
</evidence>
<dbReference type="Proteomes" id="UP000266841">
    <property type="component" value="Unassembled WGS sequence"/>
</dbReference>
<evidence type="ECO:0000256" key="4">
    <source>
        <dbReference type="SAM" id="Coils"/>
    </source>
</evidence>
<accession>K0R9A7</accession>
<dbReference type="SUPFAM" id="SSF50978">
    <property type="entry name" value="WD40 repeat-like"/>
    <property type="match status" value="1"/>
</dbReference>
<dbReference type="OrthoDB" id="1932312at2759"/>
<dbReference type="InterPro" id="IPR015943">
    <property type="entry name" value="WD40/YVTN_repeat-like_dom_sf"/>
</dbReference>
<keyword evidence="7" id="KW-1185">Reference proteome</keyword>
<evidence type="ECO:0000313" key="7">
    <source>
        <dbReference type="Proteomes" id="UP000266841"/>
    </source>
</evidence>
<dbReference type="Pfam" id="PF00400">
    <property type="entry name" value="WD40"/>
    <property type="match status" value="2"/>
</dbReference>
<feature type="compositionally biased region" description="Basic and acidic residues" evidence="5">
    <location>
        <begin position="736"/>
        <end position="748"/>
    </location>
</feature>
<sequence>YAGTRSVVWAAAVECCGGLADRGKEWHYAYATAYLTAAVRLKMDLLGDIGNADQLTSAREENKVLTDKCKEQSIRIHELKMQVEELKTKNLQLEAELEIYRSEFGGATSTQESKEALLDDGDDEANDFVSSGNGVYASEPEVTLPSIHGQSNPLCCALDQNDTLLATGSADSTLKLTFWGKALAPGDDSASRAVDEAVSVPCGAPVICCSFAQDSQNNHLTAAGCMDGHVRIIYCGSEMKPAVVKSDTEIKHRKYVKCLSWSPAEPVLASASADGTVQITRVCHDASSELGSVSLDVVKTLHFEGAVECLCFLDTRTLCCYVRDTSYLSYFDMEEDFKQTKCSLNAKTVGGFDDHVSFAILQMVPSPQGKYIALATDASRHIIMEIGTERIVRNLYGVTHDSFSNPSIAWSQNGQYLYGNCQNENSLIIWDVASTDITKRIETGGHTGFISPFLVMCNNLLSMDAFPSASSDKKPDNIPPLFFAFMHHTLPCKDHGSFHKSNPFLAQPSAASDVEANFNKSSPFRNATEAQITSRGKFSDSGTPFPTPSVGMTPFPTEVGVVTELGAKSSKMTLPTIDPAYDQPMSLPMQLYVFDLDEYSGGYGKTPVPTSKPTKSPSKLETPVPTSKPTKSPSKLETPVPTSKPTKSSSKLETSVPTSKPTKSSSKSEKSTKKRTAQNNSSPRMSPKAKPRANTSTKISGKSPKVMKLLKQTTTKRVTAKADASSKSAQSKPSKKSTDGGELMEVKSSKSFHNNKGSGVSTAFAKGAKKSQLKAGKKRY</sequence>
<keyword evidence="4" id="KW-0175">Coiled coil</keyword>
<feature type="region of interest" description="Disordered" evidence="5">
    <location>
        <begin position="604"/>
        <end position="780"/>
    </location>
</feature>
<organism evidence="6 7">
    <name type="scientific">Thalassiosira oceanica</name>
    <name type="common">Marine diatom</name>
    <dbReference type="NCBI Taxonomy" id="159749"/>
    <lineage>
        <taxon>Eukaryota</taxon>
        <taxon>Sar</taxon>
        <taxon>Stramenopiles</taxon>
        <taxon>Ochrophyta</taxon>
        <taxon>Bacillariophyta</taxon>
        <taxon>Coscinodiscophyceae</taxon>
        <taxon>Thalassiosirophycidae</taxon>
        <taxon>Thalassiosirales</taxon>
        <taxon>Thalassiosiraceae</taxon>
        <taxon>Thalassiosira</taxon>
    </lineage>
</organism>
<dbReference type="EMBL" id="AGNL01048467">
    <property type="protein sequence ID" value="EJK45501.1"/>
    <property type="molecule type" value="Genomic_DNA"/>
</dbReference>
<feature type="compositionally biased region" description="Low complexity" evidence="5">
    <location>
        <begin position="605"/>
        <end position="665"/>
    </location>
</feature>
<feature type="repeat" description="WD" evidence="3">
    <location>
        <begin position="249"/>
        <end position="279"/>
    </location>
</feature>
<protein>
    <submittedName>
        <fullName evidence="6">Uncharacterized protein</fullName>
    </submittedName>
</protein>
<dbReference type="InterPro" id="IPR001680">
    <property type="entry name" value="WD40_rpt"/>
</dbReference>
<gene>
    <name evidence="6" type="ORF">THAOC_35881</name>
</gene>
<reference evidence="6 7" key="1">
    <citation type="journal article" date="2012" name="Genome Biol.">
        <title>Genome and low-iron response of an oceanic diatom adapted to chronic iron limitation.</title>
        <authorList>
            <person name="Lommer M."/>
            <person name="Specht M."/>
            <person name="Roy A.S."/>
            <person name="Kraemer L."/>
            <person name="Andreson R."/>
            <person name="Gutowska M.A."/>
            <person name="Wolf J."/>
            <person name="Bergner S.V."/>
            <person name="Schilhabel M.B."/>
            <person name="Klostermeier U.C."/>
            <person name="Beiko R.G."/>
            <person name="Rosenstiel P."/>
            <person name="Hippler M."/>
            <person name="Laroche J."/>
        </authorList>
    </citation>
    <scope>NUCLEOTIDE SEQUENCE [LARGE SCALE GENOMIC DNA]</scope>
    <source>
        <strain evidence="6 7">CCMP1005</strain>
    </source>
</reference>
<dbReference type="InterPro" id="IPR036322">
    <property type="entry name" value="WD40_repeat_dom_sf"/>
</dbReference>
<feature type="coiled-coil region" evidence="4">
    <location>
        <begin position="69"/>
        <end position="103"/>
    </location>
</feature>
<feature type="compositionally biased region" description="Polar residues" evidence="5">
    <location>
        <begin position="530"/>
        <end position="544"/>
    </location>
</feature>
<dbReference type="SMART" id="SM00320">
    <property type="entry name" value="WD40"/>
    <property type="match status" value="5"/>
</dbReference>
<dbReference type="PANTHER" id="PTHR44129">
    <property type="entry name" value="WD REPEAT-CONTAINING PROTEIN POP1"/>
    <property type="match status" value="1"/>
</dbReference>
<comment type="caution">
    <text evidence="6">The sequence shown here is derived from an EMBL/GenBank/DDBJ whole genome shotgun (WGS) entry which is preliminary data.</text>
</comment>
<keyword evidence="2" id="KW-0677">Repeat</keyword>
<feature type="compositionally biased region" description="Low complexity" evidence="5">
    <location>
        <begin position="721"/>
        <end position="732"/>
    </location>
</feature>
<evidence type="ECO:0000256" key="3">
    <source>
        <dbReference type="PROSITE-ProRule" id="PRU00221"/>
    </source>
</evidence>
<evidence type="ECO:0000256" key="5">
    <source>
        <dbReference type="SAM" id="MobiDB-lite"/>
    </source>
</evidence>
<name>K0R9A7_THAOC</name>
<dbReference type="Gene3D" id="2.130.10.10">
    <property type="entry name" value="YVTN repeat-like/Quinoprotein amine dehydrogenase"/>
    <property type="match status" value="2"/>
</dbReference>
<evidence type="ECO:0000256" key="1">
    <source>
        <dbReference type="ARBA" id="ARBA00022574"/>
    </source>
</evidence>
<feature type="compositionally biased region" description="Polar residues" evidence="5">
    <location>
        <begin position="749"/>
        <end position="761"/>
    </location>
</feature>
<feature type="region of interest" description="Disordered" evidence="5">
    <location>
        <begin position="530"/>
        <end position="552"/>
    </location>
</feature>
<dbReference type="InterPro" id="IPR050349">
    <property type="entry name" value="WD_LIS1/nudF_dynein_reg"/>
</dbReference>
<feature type="compositionally biased region" description="Basic residues" evidence="5">
    <location>
        <begin position="767"/>
        <end position="780"/>
    </location>
</feature>